<dbReference type="EMBL" id="JXZB01000004">
    <property type="protein sequence ID" value="KIQ63816.1"/>
    <property type="molecule type" value="Genomic_DNA"/>
</dbReference>
<dbReference type="OrthoDB" id="3870258at2"/>
<name>A0A0D0NX66_KITGR</name>
<dbReference type="STRING" id="2064.TR51_35395"/>
<evidence type="ECO:0000313" key="1">
    <source>
        <dbReference type="EMBL" id="KIQ63816.1"/>
    </source>
</evidence>
<dbReference type="AlphaFoldDB" id="A0A0D0NX66"/>
<evidence type="ECO:0000313" key="2">
    <source>
        <dbReference type="Proteomes" id="UP000032066"/>
    </source>
</evidence>
<sequence length="260" mass="27336">MDDTSTADPGPPTRDLHTDRTRLLADAQPYCLQHALALAGADALRLHGLPVHRHGADLLLVCADGPPLADLATGLAETLRAAGHRTADSTGTARRHQLAVTAGRTAGLGLPDPARPALRVELRREPLRHPPVLPDGAPLPVAALDDAAALAVLTLCERALPADLFALHAVTARLREGQLLALAGAFDEEFTAGTLADRLESAAALLPSGAADTRQWAEHWAQDLRLDLLETTELADGLHDPYLDAAESAEDTTDAAPDDL</sequence>
<accession>A0A0D0NX66</accession>
<dbReference type="Proteomes" id="UP000032066">
    <property type="component" value="Unassembled WGS sequence"/>
</dbReference>
<comment type="caution">
    <text evidence="1">The sequence shown here is derived from an EMBL/GenBank/DDBJ whole genome shotgun (WGS) entry which is preliminary data.</text>
</comment>
<protein>
    <submittedName>
        <fullName evidence="1">Uncharacterized protein</fullName>
    </submittedName>
</protein>
<organism evidence="1 2">
    <name type="scientific">Kitasatospora griseola</name>
    <name type="common">Streptomyces griseolosporeus</name>
    <dbReference type="NCBI Taxonomy" id="2064"/>
    <lineage>
        <taxon>Bacteria</taxon>
        <taxon>Bacillati</taxon>
        <taxon>Actinomycetota</taxon>
        <taxon>Actinomycetes</taxon>
        <taxon>Kitasatosporales</taxon>
        <taxon>Streptomycetaceae</taxon>
        <taxon>Kitasatospora</taxon>
    </lineage>
</organism>
<proteinExistence type="predicted"/>
<gene>
    <name evidence="1" type="ORF">TR51_35395</name>
</gene>
<dbReference type="PATRIC" id="fig|2064.6.peg.7479"/>
<keyword evidence="2" id="KW-1185">Reference proteome</keyword>
<dbReference type="RefSeq" id="WP_043916193.1">
    <property type="nucleotide sequence ID" value="NZ_JXZB01000004.1"/>
</dbReference>
<reference evidence="1 2" key="1">
    <citation type="submission" date="2015-02" db="EMBL/GenBank/DDBJ databases">
        <title>Draft genome sequence of Kitasatospora griseola MF730-N6, a bafilomycin, terpentecin and satosporin producer.</title>
        <authorList>
            <person name="Arens J.C."/>
            <person name="Haltli B."/>
            <person name="Kerr R.G."/>
        </authorList>
    </citation>
    <scope>NUCLEOTIDE SEQUENCE [LARGE SCALE GENOMIC DNA]</scope>
    <source>
        <strain evidence="1 2">MF730-N6</strain>
    </source>
</reference>